<dbReference type="Proteomes" id="UP000604046">
    <property type="component" value="Unassembled WGS sequence"/>
</dbReference>
<feature type="non-terminal residue" evidence="3">
    <location>
        <position position="678"/>
    </location>
</feature>
<accession>A0A812I0M7</accession>
<proteinExistence type="predicted"/>
<evidence type="ECO:0000313" key="3">
    <source>
        <dbReference type="EMBL" id="CAE6966645.1"/>
    </source>
</evidence>
<keyword evidence="2" id="KW-1133">Transmembrane helix</keyword>
<organism evidence="3 4">
    <name type="scientific">Symbiodinium natans</name>
    <dbReference type="NCBI Taxonomy" id="878477"/>
    <lineage>
        <taxon>Eukaryota</taxon>
        <taxon>Sar</taxon>
        <taxon>Alveolata</taxon>
        <taxon>Dinophyceae</taxon>
        <taxon>Suessiales</taxon>
        <taxon>Symbiodiniaceae</taxon>
        <taxon>Symbiodinium</taxon>
    </lineage>
</organism>
<dbReference type="EMBL" id="CAJNDS010000125">
    <property type="protein sequence ID" value="CAE6966645.1"/>
    <property type="molecule type" value="Genomic_DNA"/>
</dbReference>
<comment type="caution">
    <text evidence="3">The sequence shown here is derived from an EMBL/GenBank/DDBJ whole genome shotgun (WGS) entry which is preliminary data.</text>
</comment>
<keyword evidence="2" id="KW-0812">Transmembrane</keyword>
<feature type="transmembrane region" description="Helical" evidence="2">
    <location>
        <begin position="419"/>
        <end position="443"/>
    </location>
</feature>
<protein>
    <submittedName>
        <fullName evidence="3">Uncharacterized protein</fullName>
    </submittedName>
</protein>
<keyword evidence="4" id="KW-1185">Reference proteome</keyword>
<feature type="transmembrane region" description="Helical" evidence="2">
    <location>
        <begin position="632"/>
        <end position="649"/>
    </location>
</feature>
<feature type="transmembrane region" description="Helical" evidence="2">
    <location>
        <begin position="458"/>
        <end position="477"/>
    </location>
</feature>
<evidence type="ECO:0000256" key="1">
    <source>
        <dbReference type="SAM" id="MobiDB-lite"/>
    </source>
</evidence>
<dbReference type="OrthoDB" id="444627at2759"/>
<evidence type="ECO:0000313" key="4">
    <source>
        <dbReference type="Proteomes" id="UP000604046"/>
    </source>
</evidence>
<dbReference type="AlphaFoldDB" id="A0A812I0M7"/>
<reference evidence="3" key="1">
    <citation type="submission" date="2021-02" db="EMBL/GenBank/DDBJ databases">
        <authorList>
            <person name="Dougan E. K."/>
            <person name="Rhodes N."/>
            <person name="Thang M."/>
            <person name="Chan C."/>
        </authorList>
    </citation>
    <scope>NUCLEOTIDE SEQUENCE</scope>
</reference>
<sequence>MADGSGRSPLLDDAALGATAPPMPLGPETNLELQPSAPAAPLTAAELEHLMQSLPTGRDPLPTEQALRSFRTATAGKVVWAEQMRQLASSTAGGQQFFREAYERQLILDPEKITTADGDWASPSWAPSAPPLESAGEAFGSGAQAAQALLSQILVIRYDGRCMNLAANTSSQSWTDFGNLAASRMGDVVFDPSMHLLMGIGHSSTGVGVGSIVKVTGLTESPELNGAVGQVVKSTDSQLEVALPMGRRILHQDNVVPNHQAVVTRCAAFPLDLAKPVNTSVLRVLWLEQDARTPGAKPSKGPLHAIGAQYMGMSVCGRKEVSLGELRNFLWNLHLDDTQFAKVRKRFAPKGDYVDYSEVLYLLGRPHLQFPNVPVDALIYEAVVSILGRKLTAHIDRDLGADDDGIGYRNACRKHCASYFVSILLQSVIWVNLIGALVVWLFSLEFEVGVDTLDDPSIFLPAGIAYIIYLCHVACCVRLTRAFENQTEGIEQVMAAMDKPRFEDPYYAWHVQCYHYETRTRTRTNKDGQTETYTETVRVNTHSASKRGVIPSEDRSGNFLPNTMAAQTQIETRLDLNLSESNYVSRYEAWCWFHRWDVHQDQSRSEDLHSRMTSCLAVWSTRNMPCWLGPRCYWLMNLLALSFFFRILAQSRLGHQEYTYSNPESSWHATLVGPRPCS</sequence>
<name>A0A812I0M7_9DINO</name>
<gene>
    <name evidence="3" type="ORF">SNAT2548_LOCUS2232</name>
</gene>
<keyword evidence="2" id="KW-0472">Membrane</keyword>
<feature type="region of interest" description="Disordered" evidence="1">
    <location>
        <begin position="1"/>
        <end position="29"/>
    </location>
</feature>
<evidence type="ECO:0000256" key="2">
    <source>
        <dbReference type="SAM" id="Phobius"/>
    </source>
</evidence>